<dbReference type="EMBL" id="JACHMF010000001">
    <property type="protein sequence ID" value="MBB4692492.1"/>
    <property type="molecule type" value="Genomic_DNA"/>
</dbReference>
<dbReference type="PRINTS" id="PR00116">
    <property type="entry name" value="ARGINASE"/>
</dbReference>
<name>A0A7W7CPT2_9ACTN</name>
<dbReference type="PANTHER" id="PTHR43782:SF3">
    <property type="entry name" value="ARGINASE"/>
    <property type="match status" value="1"/>
</dbReference>
<dbReference type="PANTHER" id="PTHR43782">
    <property type="entry name" value="ARGINASE"/>
    <property type="match status" value="1"/>
</dbReference>
<protein>
    <submittedName>
        <fullName evidence="5">Arginase</fullName>
        <ecNumber evidence="5">3.5.3.1</ecNumber>
    </submittedName>
</protein>
<dbReference type="Gene3D" id="3.40.800.10">
    <property type="entry name" value="Ureohydrolase domain"/>
    <property type="match status" value="1"/>
</dbReference>
<dbReference type="PROSITE" id="PS51409">
    <property type="entry name" value="ARGINASE_2"/>
    <property type="match status" value="1"/>
</dbReference>
<evidence type="ECO:0000256" key="4">
    <source>
        <dbReference type="PROSITE-ProRule" id="PRU00742"/>
    </source>
</evidence>
<evidence type="ECO:0000256" key="2">
    <source>
        <dbReference type="ARBA" id="ARBA00022801"/>
    </source>
</evidence>
<comment type="similarity">
    <text evidence="4">Belongs to the arginase family.</text>
</comment>
<dbReference type="RefSeq" id="WP_184951206.1">
    <property type="nucleotide sequence ID" value="NZ_BOMC01000077.1"/>
</dbReference>
<dbReference type="Proteomes" id="UP000542742">
    <property type="component" value="Unassembled WGS sequence"/>
</dbReference>
<evidence type="ECO:0000256" key="3">
    <source>
        <dbReference type="ARBA" id="ARBA00023211"/>
    </source>
</evidence>
<reference evidence="5 6" key="1">
    <citation type="submission" date="2020-08" db="EMBL/GenBank/DDBJ databases">
        <title>Sequencing the genomes of 1000 actinobacteria strains.</title>
        <authorList>
            <person name="Klenk H.-P."/>
        </authorList>
    </citation>
    <scope>NUCLEOTIDE SEQUENCE [LARGE SCALE GENOMIC DNA]</scope>
    <source>
        <strain evidence="5 6">DSM 45518</strain>
    </source>
</reference>
<dbReference type="GO" id="GO:0004053">
    <property type="term" value="F:arginase activity"/>
    <property type="evidence" value="ECO:0007669"/>
    <property type="project" value="UniProtKB-EC"/>
</dbReference>
<gene>
    <name evidence="5" type="ORF">BKA14_002640</name>
</gene>
<dbReference type="GO" id="GO:0030145">
    <property type="term" value="F:manganese ion binding"/>
    <property type="evidence" value="ECO:0007669"/>
    <property type="project" value="TreeGrafter"/>
</dbReference>
<dbReference type="InterPro" id="IPR023696">
    <property type="entry name" value="Ureohydrolase_dom_sf"/>
</dbReference>
<keyword evidence="3" id="KW-0464">Manganese</keyword>
<dbReference type="InterPro" id="IPR006035">
    <property type="entry name" value="Ureohydrolase"/>
</dbReference>
<dbReference type="EC" id="3.5.3.1" evidence="5"/>
<dbReference type="CDD" id="cd09999">
    <property type="entry name" value="Arginase-like_1"/>
    <property type="match status" value="1"/>
</dbReference>
<evidence type="ECO:0000313" key="6">
    <source>
        <dbReference type="Proteomes" id="UP000542742"/>
    </source>
</evidence>
<accession>A0A7W7CPT2</accession>
<keyword evidence="1" id="KW-0479">Metal-binding</keyword>
<organism evidence="5 6">
    <name type="scientific">Paractinoplanes abujensis</name>
    <dbReference type="NCBI Taxonomy" id="882441"/>
    <lineage>
        <taxon>Bacteria</taxon>
        <taxon>Bacillati</taxon>
        <taxon>Actinomycetota</taxon>
        <taxon>Actinomycetes</taxon>
        <taxon>Micromonosporales</taxon>
        <taxon>Micromonosporaceae</taxon>
        <taxon>Paractinoplanes</taxon>
    </lineage>
</organism>
<dbReference type="SUPFAM" id="SSF52768">
    <property type="entry name" value="Arginase/deacetylase"/>
    <property type="match status" value="1"/>
</dbReference>
<dbReference type="Pfam" id="PF00491">
    <property type="entry name" value="Arginase"/>
    <property type="match status" value="1"/>
</dbReference>
<evidence type="ECO:0000313" key="5">
    <source>
        <dbReference type="EMBL" id="MBB4692492.1"/>
    </source>
</evidence>
<sequence length="256" mass="26265">MSVIGVPYHLDEYLPGMDFVVPPGEIVHAQLAVGDLWARLVPLYSAVAAAVAASATAAETGGGAVPPVVAAGDCLTALGTVAGLQRAGIDPGIVWFDAHGDVQTPETTTSGYLAGMSLRILTGYRPELIAERLGLKAVAERQIVLTGVRDLDPPEAAYLSGAQIRQCEIADLIDGRLPDGPLYVHLDMDVVRPADLPGLRFPTPGGPSAAEVANALRSLVNTGRVAAVGIACSWLPGHGAAAAIGPRFAAALGIEQ</sequence>
<dbReference type="AlphaFoldDB" id="A0A7W7CPT2"/>
<comment type="caution">
    <text evidence="5">The sequence shown here is derived from an EMBL/GenBank/DDBJ whole genome shotgun (WGS) entry which is preliminary data.</text>
</comment>
<keyword evidence="2 5" id="KW-0378">Hydrolase</keyword>
<proteinExistence type="inferred from homology"/>
<keyword evidence="6" id="KW-1185">Reference proteome</keyword>
<evidence type="ECO:0000256" key="1">
    <source>
        <dbReference type="ARBA" id="ARBA00022723"/>
    </source>
</evidence>
<dbReference type="GO" id="GO:0005737">
    <property type="term" value="C:cytoplasm"/>
    <property type="evidence" value="ECO:0007669"/>
    <property type="project" value="TreeGrafter"/>
</dbReference>